<gene>
    <name evidence="8" type="ORF">M407DRAFT_20699</name>
</gene>
<keyword evidence="5" id="KW-0804">Transcription</keyword>
<dbReference type="GO" id="GO:0005674">
    <property type="term" value="C:transcription factor TFIIF complex"/>
    <property type="evidence" value="ECO:0007669"/>
    <property type="project" value="TreeGrafter"/>
</dbReference>
<evidence type="ECO:0000256" key="4">
    <source>
        <dbReference type="ARBA" id="ARBA00023125"/>
    </source>
</evidence>
<proteinExistence type="inferred from homology"/>
<protein>
    <recommendedName>
        <fullName evidence="10">Transcription initiation factor IIF subunit alpha</fullName>
    </recommendedName>
</protein>
<evidence type="ECO:0000256" key="2">
    <source>
        <dbReference type="ARBA" id="ARBA00005249"/>
    </source>
</evidence>
<keyword evidence="4" id="KW-0238">DNA-binding</keyword>
<dbReference type="InterPro" id="IPR011039">
    <property type="entry name" value="TFIIF_interaction"/>
</dbReference>
<evidence type="ECO:0000256" key="6">
    <source>
        <dbReference type="ARBA" id="ARBA00023242"/>
    </source>
</evidence>
<sequence>MALLSAALLMEKAEALKRGSPLNKVKVTKTQNGRVYAPDENQKPKPRSVAPKRKGSDRQIVLSSSTNTAIATTLPIFSAPSPVEYNVAKFRPKRPGQRLQLSSFTSSTTIERRNIFAEAHDPTNTTNTKPIAKGRRRARVKKNATWRVYPESNNSLKAKVEMNPWVIDDAAGEQQWVGQLNGESDGGHWAVLTRHVNYFEFTPLNRLYDFSPKEQVVGRGCETKTPSATLSSQLPARRHVNRPGGSDMAFRDSMVGLSRNSTFDDSSELGEGGDVDELSYEKDPSDDEEGYGHDGSAENADVKDLRERMRRAFILDTDGGQDKTKELNEKQAAQRQDWIQTFKVVAKHFNPDAETDHCDEDADEEDDVYRVKYGQVDSGVELSPIRFLLGVQPQKETGKRPTPVATPDVTSLTSPAVQTLEKGKKSSDSGHIGVPKKDFMRTLGGRIDSNPSLPASGASLVPCITIQREKPNHSHDTHHRNFISTASLLGTADLIPAKSPSQALSVSASSTHSKTTKRKTVHVGESVKAVETCFPNPTSSAVDPNPSPTKRKRTNKMLRPPCPTYGDLITLLRDNGGAMQVNALRERYQTRKYQDNREIVTQFVKNSQFVASSKAESKLWVHLKPQHMQP</sequence>
<dbReference type="STRING" id="1051891.A0A0C3L8R5"/>
<feature type="region of interest" description="Disordered" evidence="7">
    <location>
        <begin position="395"/>
        <end position="435"/>
    </location>
</feature>
<dbReference type="EMBL" id="KN822974">
    <property type="protein sequence ID" value="KIO30233.1"/>
    <property type="molecule type" value="Genomic_DNA"/>
</dbReference>
<dbReference type="SUPFAM" id="SSF50916">
    <property type="entry name" value="Rap30/74 interaction domains"/>
    <property type="match status" value="1"/>
</dbReference>
<evidence type="ECO:0000256" key="1">
    <source>
        <dbReference type="ARBA" id="ARBA00004123"/>
    </source>
</evidence>
<feature type="region of interest" description="Disordered" evidence="7">
    <location>
        <begin position="534"/>
        <end position="560"/>
    </location>
</feature>
<organism evidence="8 9">
    <name type="scientific">Tulasnella calospora MUT 4182</name>
    <dbReference type="NCBI Taxonomy" id="1051891"/>
    <lineage>
        <taxon>Eukaryota</taxon>
        <taxon>Fungi</taxon>
        <taxon>Dikarya</taxon>
        <taxon>Basidiomycota</taxon>
        <taxon>Agaricomycotina</taxon>
        <taxon>Agaricomycetes</taxon>
        <taxon>Cantharellales</taxon>
        <taxon>Tulasnellaceae</taxon>
        <taxon>Tulasnella</taxon>
    </lineage>
</organism>
<feature type="region of interest" description="Disordered" evidence="7">
    <location>
        <begin position="30"/>
        <end position="60"/>
    </location>
</feature>
<evidence type="ECO:0000256" key="7">
    <source>
        <dbReference type="SAM" id="MobiDB-lite"/>
    </source>
</evidence>
<feature type="compositionally biased region" description="Basic residues" evidence="7">
    <location>
        <begin position="44"/>
        <end position="55"/>
    </location>
</feature>
<reference evidence="8 9" key="1">
    <citation type="submission" date="2014-04" db="EMBL/GenBank/DDBJ databases">
        <authorList>
            <consortium name="DOE Joint Genome Institute"/>
            <person name="Kuo A."/>
            <person name="Girlanda M."/>
            <person name="Perotto S."/>
            <person name="Kohler A."/>
            <person name="Nagy L.G."/>
            <person name="Floudas D."/>
            <person name="Copeland A."/>
            <person name="Barry K.W."/>
            <person name="Cichocki N."/>
            <person name="Veneault-Fourrey C."/>
            <person name="LaButti K."/>
            <person name="Lindquist E.A."/>
            <person name="Lipzen A."/>
            <person name="Lundell T."/>
            <person name="Morin E."/>
            <person name="Murat C."/>
            <person name="Sun H."/>
            <person name="Tunlid A."/>
            <person name="Henrissat B."/>
            <person name="Grigoriev I.V."/>
            <person name="Hibbett D.S."/>
            <person name="Martin F."/>
            <person name="Nordberg H.P."/>
            <person name="Cantor M.N."/>
            <person name="Hua S.X."/>
        </authorList>
    </citation>
    <scope>NUCLEOTIDE SEQUENCE [LARGE SCALE GENOMIC DNA]</scope>
    <source>
        <strain evidence="8 9">MUT 4182</strain>
    </source>
</reference>
<reference evidence="9" key="2">
    <citation type="submission" date="2015-01" db="EMBL/GenBank/DDBJ databases">
        <title>Evolutionary Origins and Diversification of the Mycorrhizal Mutualists.</title>
        <authorList>
            <consortium name="DOE Joint Genome Institute"/>
            <consortium name="Mycorrhizal Genomics Consortium"/>
            <person name="Kohler A."/>
            <person name="Kuo A."/>
            <person name="Nagy L.G."/>
            <person name="Floudas D."/>
            <person name="Copeland A."/>
            <person name="Barry K.W."/>
            <person name="Cichocki N."/>
            <person name="Veneault-Fourrey C."/>
            <person name="LaButti K."/>
            <person name="Lindquist E.A."/>
            <person name="Lipzen A."/>
            <person name="Lundell T."/>
            <person name="Morin E."/>
            <person name="Murat C."/>
            <person name="Riley R."/>
            <person name="Ohm R."/>
            <person name="Sun H."/>
            <person name="Tunlid A."/>
            <person name="Henrissat B."/>
            <person name="Grigoriev I.V."/>
            <person name="Hibbett D.S."/>
            <person name="Martin F."/>
        </authorList>
    </citation>
    <scope>NUCLEOTIDE SEQUENCE [LARGE SCALE GENOMIC DNA]</scope>
    <source>
        <strain evidence="9">MUT 4182</strain>
    </source>
</reference>
<name>A0A0C3L8R5_9AGAM</name>
<dbReference type="GO" id="GO:0006367">
    <property type="term" value="P:transcription initiation at RNA polymerase II promoter"/>
    <property type="evidence" value="ECO:0007669"/>
    <property type="project" value="InterPro"/>
</dbReference>
<accession>A0A0C3L8R5</accession>
<evidence type="ECO:0008006" key="10">
    <source>
        <dbReference type="Google" id="ProtNLM"/>
    </source>
</evidence>
<keyword evidence="9" id="KW-1185">Reference proteome</keyword>
<feature type="compositionally biased region" description="Acidic residues" evidence="7">
    <location>
        <begin position="265"/>
        <end position="289"/>
    </location>
</feature>
<dbReference type="AlphaFoldDB" id="A0A0C3L8R5"/>
<dbReference type="PANTHER" id="PTHR13011:SF0">
    <property type="entry name" value="GENERAL TRANSCRIPTION FACTOR IIF SUBUNIT 1"/>
    <property type="match status" value="1"/>
</dbReference>
<dbReference type="GO" id="GO:0001096">
    <property type="term" value="F:TFIIF-class transcription factor complex binding"/>
    <property type="evidence" value="ECO:0007669"/>
    <property type="project" value="TreeGrafter"/>
</dbReference>
<dbReference type="Proteomes" id="UP000054248">
    <property type="component" value="Unassembled WGS sequence"/>
</dbReference>
<keyword evidence="6" id="KW-0539">Nucleus</keyword>
<feature type="compositionally biased region" description="Polar residues" evidence="7">
    <location>
        <begin position="408"/>
        <end position="417"/>
    </location>
</feature>
<dbReference type="GO" id="GO:0003677">
    <property type="term" value="F:DNA binding"/>
    <property type="evidence" value="ECO:0007669"/>
    <property type="project" value="UniProtKB-KW"/>
</dbReference>
<feature type="compositionally biased region" description="Polar residues" evidence="7">
    <location>
        <begin position="224"/>
        <end position="234"/>
    </location>
</feature>
<dbReference type="OrthoDB" id="76676at2759"/>
<comment type="similarity">
    <text evidence="2">Belongs to the TFIIF alpha subunit family.</text>
</comment>
<evidence type="ECO:0000313" key="8">
    <source>
        <dbReference type="EMBL" id="KIO30233.1"/>
    </source>
</evidence>
<feature type="compositionally biased region" description="Basic and acidic residues" evidence="7">
    <location>
        <begin position="290"/>
        <end position="304"/>
    </location>
</feature>
<dbReference type="HOGENOM" id="CLU_434256_0_0_1"/>
<dbReference type="PANTHER" id="PTHR13011">
    <property type="entry name" value="TFIIF-ALPHA"/>
    <property type="match status" value="1"/>
</dbReference>
<dbReference type="InterPro" id="IPR008851">
    <property type="entry name" value="TFIIF-alpha"/>
</dbReference>
<comment type="subcellular location">
    <subcellularLocation>
        <location evidence="1">Nucleus</location>
    </subcellularLocation>
</comment>
<evidence type="ECO:0000256" key="5">
    <source>
        <dbReference type="ARBA" id="ARBA00023163"/>
    </source>
</evidence>
<keyword evidence="3" id="KW-0805">Transcription regulation</keyword>
<dbReference type="GO" id="GO:0016251">
    <property type="term" value="F:RNA polymerase II general transcription initiation factor activity"/>
    <property type="evidence" value="ECO:0007669"/>
    <property type="project" value="TreeGrafter"/>
</dbReference>
<evidence type="ECO:0000313" key="9">
    <source>
        <dbReference type="Proteomes" id="UP000054248"/>
    </source>
</evidence>
<feature type="region of interest" description="Disordered" evidence="7">
    <location>
        <begin position="222"/>
        <end position="304"/>
    </location>
</feature>
<dbReference type="GO" id="GO:0032968">
    <property type="term" value="P:positive regulation of transcription elongation by RNA polymerase II"/>
    <property type="evidence" value="ECO:0007669"/>
    <property type="project" value="InterPro"/>
</dbReference>
<evidence type="ECO:0000256" key="3">
    <source>
        <dbReference type="ARBA" id="ARBA00023015"/>
    </source>
</evidence>